<dbReference type="RefSeq" id="WP_301868569.1">
    <property type="nucleotide sequence ID" value="NZ_JAUKNN010000001.1"/>
</dbReference>
<sequence>MDLGQSAVHRDWPIPALIRLPPDVQHSPLPFSCLAASGTPHPLTMDPDSLEALQQALQTFGEFQQPYSAPIDPYDPDAGVIDAAVEVAAGCVHDGPPVIILDEDADEALQRYLVLEESWHGLPAGALLLVSGSKATAIPSHESTPQLAHAEAMLTFLGYLSIGFDGNALAAPGMGAQPAGIESDAFMQSFTVSSKGEAVPEATLAAWEGVLPDLLLALWRRDGFARYRDDRLVMVDPHRYAGVVETYLQGNPLQHADTFHAYAVTAFGQILLCGENTAVQISIDPHGAQVSADSDEPGPADAAERYWKLAFLLDVLDGPYLDVTDEEERPLHAHALDSLGPLAPDEIYSFSPAVVEGGWEAAHLVKRDRLAELKSLAEQAAARRSFRPDAEYR</sequence>
<protein>
    <submittedName>
        <fullName evidence="2">GAD-like domain-containing protein</fullName>
    </submittedName>
</protein>
<reference evidence="2" key="1">
    <citation type="submission" date="2023-07" db="EMBL/GenBank/DDBJ databases">
        <title>Stenotrophomonas isolates from soil.</title>
        <authorList>
            <person name="Sharma V."/>
            <person name="Zur-Pinska J."/>
            <person name="Hay A.G."/>
        </authorList>
    </citation>
    <scope>NUCLEOTIDE SEQUENCE</scope>
    <source>
        <strain evidence="2">C2</strain>
    </source>
</reference>
<keyword evidence="3" id="KW-1185">Reference proteome</keyword>
<evidence type="ECO:0000259" key="1">
    <source>
        <dbReference type="Pfam" id="PF08887"/>
    </source>
</evidence>
<feature type="domain" description="GAD-related" evidence="1">
    <location>
        <begin position="185"/>
        <end position="283"/>
    </location>
</feature>
<evidence type="ECO:0000313" key="2">
    <source>
        <dbReference type="EMBL" id="MDN8667886.1"/>
    </source>
</evidence>
<gene>
    <name evidence="2" type="ORF">Q0S36_00880</name>
</gene>
<dbReference type="EMBL" id="JAUKNN010000001">
    <property type="protein sequence ID" value="MDN8667886.1"/>
    <property type="molecule type" value="Genomic_DNA"/>
</dbReference>
<comment type="caution">
    <text evidence="2">The sequence shown here is derived from an EMBL/GenBank/DDBJ whole genome shotgun (WGS) entry which is preliminary data.</text>
</comment>
<name>A0ABT8Q7L9_9GAMM</name>
<evidence type="ECO:0000313" key="3">
    <source>
        <dbReference type="Proteomes" id="UP001174315"/>
    </source>
</evidence>
<organism evidence="2 3">
    <name type="scientific">Stenotrophomonas indicatrix</name>
    <dbReference type="NCBI Taxonomy" id="2045451"/>
    <lineage>
        <taxon>Bacteria</taxon>
        <taxon>Pseudomonadati</taxon>
        <taxon>Pseudomonadota</taxon>
        <taxon>Gammaproteobacteria</taxon>
        <taxon>Lysobacterales</taxon>
        <taxon>Lysobacteraceae</taxon>
        <taxon>Stenotrophomonas</taxon>
    </lineage>
</organism>
<accession>A0ABT8Q7L9</accession>
<proteinExistence type="predicted"/>
<dbReference type="InterPro" id="IPR014983">
    <property type="entry name" value="GAD-rel"/>
</dbReference>
<dbReference type="Proteomes" id="UP001174315">
    <property type="component" value="Unassembled WGS sequence"/>
</dbReference>
<dbReference type="Pfam" id="PF08887">
    <property type="entry name" value="GAD-like"/>
    <property type="match status" value="1"/>
</dbReference>